<name>A0ABT3WYZ3_9BACL</name>
<keyword evidence="5 6" id="KW-0472">Membrane</keyword>
<evidence type="ECO:0000256" key="6">
    <source>
        <dbReference type="SAM" id="Phobius"/>
    </source>
</evidence>
<evidence type="ECO:0000313" key="7">
    <source>
        <dbReference type="EMBL" id="MCX7568480.1"/>
    </source>
</evidence>
<dbReference type="Proteomes" id="UP001208017">
    <property type="component" value="Unassembled WGS sequence"/>
</dbReference>
<proteinExistence type="inferred from homology"/>
<feature type="transmembrane region" description="Helical" evidence="6">
    <location>
        <begin position="6"/>
        <end position="26"/>
    </location>
</feature>
<dbReference type="RefSeq" id="WP_267149725.1">
    <property type="nucleotide sequence ID" value="NZ_JAPMLT010000001.1"/>
</dbReference>
<comment type="similarity">
    <text evidence="2">Belongs to the UPF0154 family.</text>
</comment>
<comment type="caution">
    <text evidence="7">The sequence shown here is derived from an EMBL/GenBank/DDBJ whole genome shotgun (WGS) entry which is preliminary data.</text>
</comment>
<evidence type="ECO:0000256" key="4">
    <source>
        <dbReference type="ARBA" id="ARBA00022989"/>
    </source>
</evidence>
<reference evidence="7 8" key="1">
    <citation type="submission" date="2022-11" db="EMBL/GenBank/DDBJ databases">
        <title>Study of microbial diversity in lake waters.</title>
        <authorList>
            <person name="Zhang J."/>
        </authorList>
    </citation>
    <scope>NUCLEOTIDE SEQUENCE [LARGE SCALE GENOMIC DNA]</scope>
    <source>
        <strain evidence="7 8">DT12</strain>
    </source>
</reference>
<protein>
    <submittedName>
        <fullName evidence="7">YneF family protein</fullName>
    </submittedName>
</protein>
<sequence length="81" mass="9011">MVMTLVAIGTFILGLVLGALGGVYYLKQKMSNMKMSDQDIQQMARNMGMNLNQKQLMQVSKRMQNMNSKGMPGAGKPKKKK</sequence>
<keyword evidence="3 6" id="KW-0812">Transmembrane</keyword>
<keyword evidence="8" id="KW-1185">Reference proteome</keyword>
<dbReference type="EMBL" id="JAPMLT010000001">
    <property type="protein sequence ID" value="MCX7568480.1"/>
    <property type="molecule type" value="Genomic_DNA"/>
</dbReference>
<keyword evidence="4 6" id="KW-1133">Transmembrane helix</keyword>
<evidence type="ECO:0000256" key="2">
    <source>
        <dbReference type="ARBA" id="ARBA00006694"/>
    </source>
</evidence>
<accession>A0ABT3WYZ3</accession>
<evidence type="ECO:0000256" key="5">
    <source>
        <dbReference type="ARBA" id="ARBA00023136"/>
    </source>
</evidence>
<gene>
    <name evidence="7" type="ORF">OS242_00680</name>
</gene>
<comment type="subcellular location">
    <subcellularLocation>
        <location evidence="1">Membrane</location>
        <topology evidence="1">Single-pass membrane protein</topology>
    </subcellularLocation>
</comment>
<evidence type="ECO:0000256" key="3">
    <source>
        <dbReference type="ARBA" id="ARBA00022692"/>
    </source>
</evidence>
<dbReference type="InterPro" id="IPR005359">
    <property type="entry name" value="UPF0154"/>
</dbReference>
<evidence type="ECO:0000313" key="8">
    <source>
        <dbReference type="Proteomes" id="UP001208017"/>
    </source>
</evidence>
<organism evidence="7 8">
    <name type="scientific">Tumebacillus lacus</name>
    <dbReference type="NCBI Taxonomy" id="2995335"/>
    <lineage>
        <taxon>Bacteria</taxon>
        <taxon>Bacillati</taxon>
        <taxon>Bacillota</taxon>
        <taxon>Bacilli</taxon>
        <taxon>Bacillales</taxon>
        <taxon>Alicyclobacillaceae</taxon>
        <taxon>Tumebacillus</taxon>
    </lineage>
</organism>
<dbReference type="Pfam" id="PF03672">
    <property type="entry name" value="UPF0154"/>
    <property type="match status" value="1"/>
</dbReference>
<evidence type="ECO:0000256" key="1">
    <source>
        <dbReference type="ARBA" id="ARBA00004167"/>
    </source>
</evidence>